<reference evidence="2" key="1">
    <citation type="journal article" date="2014" name="Int. J. Syst. Evol. Microbiol.">
        <title>Complete genome sequence of Corynebacterium casei LMG S-19264T (=DSM 44701T), isolated from a smear-ripened cheese.</title>
        <authorList>
            <consortium name="US DOE Joint Genome Institute (JGI-PGF)"/>
            <person name="Walter F."/>
            <person name="Albersmeier A."/>
            <person name="Kalinowski J."/>
            <person name="Ruckert C."/>
        </authorList>
    </citation>
    <scope>NUCLEOTIDE SEQUENCE</scope>
    <source>
        <strain evidence="2">JCM 19831</strain>
    </source>
</reference>
<comment type="caution">
    <text evidence="2">The sequence shown here is derived from an EMBL/GenBank/DDBJ whole genome shotgun (WGS) entry which is preliminary data.</text>
</comment>
<keyword evidence="1" id="KW-1133">Transmembrane helix</keyword>
<feature type="transmembrane region" description="Helical" evidence="1">
    <location>
        <begin position="157"/>
        <end position="177"/>
    </location>
</feature>
<dbReference type="Pfam" id="PF06197">
    <property type="entry name" value="DUF998"/>
    <property type="match status" value="1"/>
</dbReference>
<feature type="transmembrane region" description="Helical" evidence="1">
    <location>
        <begin position="189"/>
        <end position="206"/>
    </location>
</feature>
<sequence length="210" mass="21004">MSAHRRWLAGGSALLAAVGAGGLAISVAGSEPFRYVSESGVAGAPHAGLYRVSMILLAASIALLSVPAWRTARATGLPVVGHWAFLGGLALAAAAPLAAVAGAVSCSPGCPLPPYETPTARDLVHAGGAIGALLLIALVILIYAVQPDPSALRRAARLAVVLAYPPLILSAAGIAFAGRGLFTGLMERASLVAVSAWLVATAALHLRGKP</sequence>
<keyword evidence="3" id="KW-1185">Reference proteome</keyword>
<evidence type="ECO:0000313" key="2">
    <source>
        <dbReference type="EMBL" id="GGM14702.1"/>
    </source>
</evidence>
<protein>
    <recommendedName>
        <fullName evidence="4">DUF998 domain-containing protein</fullName>
    </recommendedName>
</protein>
<dbReference type="InterPro" id="IPR009339">
    <property type="entry name" value="DUF998"/>
</dbReference>
<proteinExistence type="predicted"/>
<evidence type="ECO:0008006" key="4">
    <source>
        <dbReference type="Google" id="ProtNLM"/>
    </source>
</evidence>
<accession>A0A917T9Y8</accession>
<feature type="transmembrane region" description="Helical" evidence="1">
    <location>
        <begin position="124"/>
        <end position="145"/>
    </location>
</feature>
<keyword evidence="1" id="KW-0472">Membrane</keyword>
<dbReference type="Proteomes" id="UP000642070">
    <property type="component" value="Unassembled WGS sequence"/>
</dbReference>
<feature type="transmembrane region" description="Helical" evidence="1">
    <location>
        <begin position="48"/>
        <end position="69"/>
    </location>
</feature>
<gene>
    <name evidence="2" type="ORF">GCM10007977_014750</name>
</gene>
<feature type="transmembrane region" description="Helical" evidence="1">
    <location>
        <begin position="81"/>
        <end position="104"/>
    </location>
</feature>
<organism evidence="2 3">
    <name type="scientific">Dactylosporangium sucinum</name>
    <dbReference type="NCBI Taxonomy" id="1424081"/>
    <lineage>
        <taxon>Bacteria</taxon>
        <taxon>Bacillati</taxon>
        <taxon>Actinomycetota</taxon>
        <taxon>Actinomycetes</taxon>
        <taxon>Micromonosporales</taxon>
        <taxon>Micromonosporaceae</taxon>
        <taxon>Dactylosporangium</taxon>
    </lineage>
</organism>
<keyword evidence="1" id="KW-0812">Transmembrane</keyword>
<name>A0A917T9Y8_9ACTN</name>
<evidence type="ECO:0000313" key="3">
    <source>
        <dbReference type="Proteomes" id="UP000642070"/>
    </source>
</evidence>
<dbReference type="RefSeq" id="WP_190248969.1">
    <property type="nucleotide sequence ID" value="NZ_BMPI01000006.1"/>
</dbReference>
<dbReference type="AlphaFoldDB" id="A0A917T9Y8"/>
<evidence type="ECO:0000256" key="1">
    <source>
        <dbReference type="SAM" id="Phobius"/>
    </source>
</evidence>
<reference evidence="2" key="2">
    <citation type="submission" date="2020-09" db="EMBL/GenBank/DDBJ databases">
        <authorList>
            <person name="Sun Q."/>
            <person name="Ohkuma M."/>
        </authorList>
    </citation>
    <scope>NUCLEOTIDE SEQUENCE</scope>
    <source>
        <strain evidence="2">JCM 19831</strain>
    </source>
</reference>
<dbReference type="EMBL" id="BMPI01000006">
    <property type="protein sequence ID" value="GGM14702.1"/>
    <property type="molecule type" value="Genomic_DNA"/>
</dbReference>